<organism evidence="2 3">
    <name type="scientific">Monilinia fructicola</name>
    <name type="common">Brown rot fungus</name>
    <name type="synonym">Ciboria fructicola</name>
    <dbReference type="NCBI Taxonomy" id="38448"/>
    <lineage>
        <taxon>Eukaryota</taxon>
        <taxon>Fungi</taxon>
        <taxon>Dikarya</taxon>
        <taxon>Ascomycota</taxon>
        <taxon>Pezizomycotina</taxon>
        <taxon>Leotiomycetes</taxon>
        <taxon>Helotiales</taxon>
        <taxon>Sclerotiniaceae</taxon>
        <taxon>Monilinia</taxon>
    </lineage>
</organism>
<protein>
    <submittedName>
        <fullName evidence="2">Uncharacterized protein</fullName>
    </submittedName>
</protein>
<proteinExistence type="predicted"/>
<gene>
    <name evidence="2" type="ORF">EYC84_004596</name>
</gene>
<comment type="caution">
    <text evidence="2">The sequence shown here is derived from an EMBL/GenBank/DDBJ whole genome shotgun (WGS) entry which is preliminary data.</text>
</comment>
<evidence type="ECO:0000256" key="1">
    <source>
        <dbReference type="SAM" id="MobiDB-lite"/>
    </source>
</evidence>
<dbReference type="Proteomes" id="UP000322873">
    <property type="component" value="Unassembled WGS sequence"/>
</dbReference>
<sequence>MFSMHPTTPPIAMQIRNPTQQQKCSDSSHQIIMKDSTLAINSHPPTPYRQLFSPPSTPATSYAPPPMNTL</sequence>
<name>A0A5M9K3U4_MONFR</name>
<accession>A0A5M9K3U4</accession>
<evidence type="ECO:0000313" key="2">
    <source>
        <dbReference type="EMBL" id="KAA8575433.1"/>
    </source>
</evidence>
<evidence type="ECO:0000313" key="3">
    <source>
        <dbReference type="Proteomes" id="UP000322873"/>
    </source>
</evidence>
<feature type="region of interest" description="Disordered" evidence="1">
    <location>
        <begin position="41"/>
        <end position="70"/>
    </location>
</feature>
<keyword evidence="3" id="KW-1185">Reference proteome</keyword>
<reference evidence="2 3" key="1">
    <citation type="submission" date="2019-06" db="EMBL/GenBank/DDBJ databases">
        <title>Genome Sequence of the Brown Rot Fungal Pathogen Monilinia fructicola.</title>
        <authorList>
            <person name="De Miccolis Angelini R.M."/>
            <person name="Landi L."/>
            <person name="Abate D."/>
            <person name="Pollastro S."/>
            <person name="Romanazzi G."/>
            <person name="Faretra F."/>
        </authorList>
    </citation>
    <scope>NUCLEOTIDE SEQUENCE [LARGE SCALE GENOMIC DNA]</scope>
    <source>
        <strain evidence="2 3">Mfrc123</strain>
    </source>
</reference>
<dbReference type="AlphaFoldDB" id="A0A5M9K3U4"/>
<dbReference type="EMBL" id="VICG01000002">
    <property type="protein sequence ID" value="KAA8575433.1"/>
    <property type="molecule type" value="Genomic_DNA"/>
</dbReference>